<dbReference type="EMBL" id="CP159992">
    <property type="protein sequence ID" value="XCP97407.1"/>
    <property type="molecule type" value="Genomic_DNA"/>
</dbReference>
<protein>
    <submittedName>
        <fullName evidence="1">Uncharacterized protein</fullName>
    </submittedName>
</protein>
<reference evidence="1" key="1">
    <citation type="submission" date="2024-05" db="EMBL/GenBank/DDBJ databases">
        <title>Draft genome assemblies of 36 bacteria isolated from hibernating arctic ground squirrels.</title>
        <authorList>
            <person name="McKee H."/>
            <person name="Mullen L."/>
            <person name="Drown D.M."/>
            <person name="Duddleston K.N."/>
        </authorList>
    </citation>
    <scope>NUCLEOTIDE SEQUENCE</scope>
    <source>
        <strain evidence="1">AN1007</strain>
    </source>
</reference>
<accession>A0AAU8NLK9</accession>
<proteinExistence type="predicted"/>
<evidence type="ECO:0000313" key="1">
    <source>
        <dbReference type="EMBL" id="XCP97407.1"/>
    </source>
</evidence>
<name>A0AAU8NLK9_9BACL</name>
<organism evidence="1">
    <name type="scientific">Paenibacillus sp. AN1007</name>
    <dbReference type="NCBI Taxonomy" id="3151385"/>
    <lineage>
        <taxon>Bacteria</taxon>
        <taxon>Bacillati</taxon>
        <taxon>Bacillota</taxon>
        <taxon>Bacilli</taxon>
        <taxon>Bacillales</taxon>
        <taxon>Paenibacillaceae</taxon>
        <taxon>Paenibacillus</taxon>
    </lineage>
</organism>
<dbReference type="RefSeq" id="WP_366296053.1">
    <property type="nucleotide sequence ID" value="NZ_CP159992.1"/>
</dbReference>
<sequence length="124" mass="14142">MMETVSETEQMQSIEAFQSVIRKSENALQNMTEKGANTSVLEKRLHALCVSLHVLGYIWNRIPEQGYSRLEITEARHVMNKLLASVEKMIEKTAAGTPQRTLLERRIRAFQLAVQAMDEVGRIL</sequence>
<gene>
    <name evidence="1" type="ORF">ABXS70_12215</name>
</gene>
<dbReference type="AlphaFoldDB" id="A0AAU8NLK9"/>